<dbReference type="Pfam" id="PF12697">
    <property type="entry name" value="Abhydrolase_6"/>
    <property type="match status" value="1"/>
</dbReference>
<dbReference type="SUPFAM" id="SSF53474">
    <property type="entry name" value="alpha/beta-Hydrolases"/>
    <property type="match status" value="1"/>
</dbReference>
<keyword evidence="3" id="KW-1185">Reference proteome</keyword>
<comment type="caution">
    <text evidence="2">The sequence shown here is derived from an EMBL/GenBank/DDBJ whole genome shotgun (WGS) entry which is preliminary data.</text>
</comment>
<dbReference type="GO" id="GO:0016787">
    <property type="term" value="F:hydrolase activity"/>
    <property type="evidence" value="ECO:0007669"/>
    <property type="project" value="UniProtKB-KW"/>
</dbReference>
<dbReference type="InterPro" id="IPR029058">
    <property type="entry name" value="AB_hydrolase_fold"/>
</dbReference>
<dbReference type="Proteomes" id="UP001596058">
    <property type="component" value="Unassembled WGS sequence"/>
</dbReference>
<feature type="domain" description="AB hydrolase-1" evidence="1">
    <location>
        <begin position="52"/>
        <end position="253"/>
    </location>
</feature>
<proteinExistence type="predicted"/>
<accession>A0ABW1CN45</accession>
<dbReference type="Gene3D" id="3.40.50.1820">
    <property type="entry name" value="alpha/beta hydrolase"/>
    <property type="match status" value="1"/>
</dbReference>
<keyword evidence="2" id="KW-0378">Hydrolase</keyword>
<dbReference type="EMBL" id="JBHSPA010000025">
    <property type="protein sequence ID" value="MFC5826469.1"/>
    <property type="molecule type" value="Genomic_DNA"/>
</dbReference>
<reference evidence="3" key="1">
    <citation type="journal article" date="2019" name="Int. J. Syst. Evol. Microbiol.">
        <title>The Global Catalogue of Microorganisms (GCM) 10K type strain sequencing project: providing services to taxonomists for standard genome sequencing and annotation.</title>
        <authorList>
            <consortium name="The Broad Institute Genomics Platform"/>
            <consortium name="The Broad Institute Genome Sequencing Center for Infectious Disease"/>
            <person name="Wu L."/>
            <person name="Ma J."/>
        </authorList>
    </citation>
    <scope>NUCLEOTIDE SEQUENCE [LARGE SCALE GENOMIC DNA]</scope>
    <source>
        <strain evidence="3">CCUG 53903</strain>
    </source>
</reference>
<name>A0ABW1CN45_9ACTN</name>
<protein>
    <submittedName>
        <fullName evidence="2">Alpha/beta fold hydrolase</fullName>
    </submittedName>
</protein>
<organism evidence="2 3">
    <name type="scientific">Nonomuraea insulae</name>
    <dbReference type="NCBI Taxonomy" id="1616787"/>
    <lineage>
        <taxon>Bacteria</taxon>
        <taxon>Bacillati</taxon>
        <taxon>Actinomycetota</taxon>
        <taxon>Actinomycetes</taxon>
        <taxon>Streptosporangiales</taxon>
        <taxon>Streptosporangiaceae</taxon>
        <taxon>Nonomuraea</taxon>
    </lineage>
</organism>
<dbReference type="InterPro" id="IPR000073">
    <property type="entry name" value="AB_hydrolase_1"/>
</dbReference>
<evidence type="ECO:0000313" key="2">
    <source>
        <dbReference type="EMBL" id="MFC5826469.1"/>
    </source>
</evidence>
<dbReference type="RefSeq" id="WP_379515982.1">
    <property type="nucleotide sequence ID" value="NZ_JBHSPA010000025.1"/>
</dbReference>
<sequence length="264" mass="27959">MDTALTINGSDIRVYEQGRGPAVLLIGPGLDDGRRVGKIAAILGRRFRALRLHRRQYRLDLKTGGSRSSVSQEVADVLAIAHQVGRPLIVYGHSSGGVVALEALVAEPSAFDGAVIFEPAVLAGVGGETIRRARAAFAAGKPGKAMAVFTQDAVGLPAWQARPVGVLTALVPHYRRLVPGQLDDLEAMVELGDRLDAYASIAVPTVLLSGDRSPARVTAMIDSVARAMPHAERVVMPKRDHGADLKAPDSVARVIQTFADRISA</sequence>
<evidence type="ECO:0000313" key="3">
    <source>
        <dbReference type="Proteomes" id="UP001596058"/>
    </source>
</evidence>
<evidence type="ECO:0000259" key="1">
    <source>
        <dbReference type="Pfam" id="PF12697"/>
    </source>
</evidence>
<gene>
    <name evidence="2" type="ORF">ACFPZ3_21590</name>
</gene>